<evidence type="ECO:0000259" key="1">
    <source>
        <dbReference type="Pfam" id="PF12392"/>
    </source>
</evidence>
<dbReference type="Pfam" id="PF12392">
    <property type="entry name" value="DUF3656"/>
    <property type="match status" value="1"/>
</dbReference>
<protein>
    <submittedName>
        <fullName evidence="2">U32 family peptidase</fullName>
    </submittedName>
</protein>
<dbReference type="AlphaFoldDB" id="A0A9D9ISU9"/>
<reference evidence="2" key="2">
    <citation type="journal article" date="2021" name="PeerJ">
        <title>Extensive microbial diversity within the chicken gut microbiome revealed by metagenomics and culture.</title>
        <authorList>
            <person name="Gilroy R."/>
            <person name="Ravi A."/>
            <person name="Getino M."/>
            <person name="Pursley I."/>
            <person name="Horton D.L."/>
            <person name="Alikhan N.F."/>
            <person name="Baker D."/>
            <person name="Gharbi K."/>
            <person name="Hall N."/>
            <person name="Watson M."/>
            <person name="Adriaenssens E.M."/>
            <person name="Foster-Nyarko E."/>
            <person name="Jarju S."/>
            <person name="Secka A."/>
            <person name="Antonio M."/>
            <person name="Oren A."/>
            <person name="Chaudhuri R.R."/>
            <person name="La Ragione R."/>
            <person name="Hildebrand F."/>
            <person name="Pallen M.J."/>
        </authorList>
    </citation>
    <scope>NUCLEOTIDE SEQUENCE</scope>
    <source>
        <strain evidence="2">2478</strain>
    </source>
</reference>
<dbReference type="SUPFAM" id="SSF51395">
    <property type="entry name" value="FMN-linked oxidoreductases"/>
    <property type="match status" value="1"/>
</dbReference>
<dbReference type="PROSITE" id="PS01276">
    <property type="entry name" value="PEPTIDASE_U32"/>
    <property type="match status" value="1"/>
</dbReference>
<dbReference type="InterPro" id="IPR020988">
    <property type="entry name" value="Pept_U32_collagenase"/>
</dbReference>
<dbReference type="PANTHER" id="PTHR30217:SF10">
    <property type="entry name" value="23S RRNA 5-HYDROXYCYTIDINE C2501 SYNTHASE"/>
    <property type="match status" value="1"/>
</dbReference>
<dbReference type="InterPro" id="IPR051454">
    <property type="entry name" value="RNA/ubiquinone_mod_enzymes"/>
</dbReference>
<dbReference type="Proteomes" id="UP000823771">
    <property type="component" value="Unassembled WGS sequence"/>
</dbReference>
<dbReference type="PANTHER" id="PTHR30217">
    <property type="entry name" value="PEPTIDASE U32 FAMILY"/>
    <property type="match status" value="1"/>
</dbReference>
<dbReference type="InterPro" id="IPR001539">
    <property type="entry name" value="Peptidase_U32"/>
</dbReference>
<proteinExistence type="predicted"/>
<feature type="domain" description="Peptidase U32 collagenase" evidence="1">
    <location>
        <begin position="413"/>
        <end position="530"/>
    </location>
</feature>
<comment type="caution">
    <text evidence="2">The sequence shown here is derived from an EMBL/GenBank/DDBJ whole genome shotgun (WGS) entry which is preliminary data.</text>
</comment>
<accession>A0A9D9ISU9</accession>
<dbReference type="Pfam" id="PF01136">
    <property type="entry name" value="Peptidase_U32"/>
    <property type="match status" value="1"/>
</dbReference>
<organism evidence="2 3">
    <name type="scientific">Candidatus Cryptobacteroides excrementipullorum</name>
    <dbReference type="NCBI Taxonomy" id="2840761"/>
    <lineage>
        <taxon>Bacteria</taxon>
        <taxon>Pseudomonadati</taxon>
        <taxon>Bacteroidota</taxon>
        <taxon>Bacteroidia</taxon>
        <taxon>Bacteroidales</taxon>
        <taxon>Candidatus Cryptobacteroides</taxon>
    </lineage>
</organism>
<reference evidence="2" key="1">
    <citation type="submission" date="2020-10" db="EMBL/GenBank/DDBJ databases">
        <authorList>
            <person name="Gilroy R."/>
        </authorList>
    </citation>
    <scope>NUCLEOTIDE SEQUENCE</scope>
    <source>
        <strain evidence="2">2478</strain>
    </source>
</reference>
<evidence type="ECO:0000313" key="2">
    <source>
        <dbReference type="EMBL" id="MBO8478379.1"/>
    </source>
</evidence>
<gene>
    <name evidence="2" type="ORF">IAB80_05795</name>
</gene>
<name>A0A9D9ISU9_9BACT</name>
<evidence type="ECO:0000313" key="3">
    <source>
        <dbReference type="Proteomes" id="UP000823771"/>
    </source>
</evidence>
<dbReference type="EMBL" id="JADILZ010000046">
    <property type="protein sequence ID" value="MBO8478379.1"/>
    <property type="molecule type" value="Genomic_DNA"/>
</dbReference>
<sequence length="663" mass="72994">MAGYQTGELELLAPARNTDIGIAAIDCGADAVYMAGPRFGARQAAGNSMEDLERLCRYARRFGARIFVTLNTILYDSELDDAYSQLVAAQDAGADAVIVQDMAMVEMVRRSGGRITLPLHASTQCAIRTPEQARFYEDLGFSRLILERELSLEQIRAIREAVGCELEFFVHGALCVCYSGQCYMSEAITGRSANRGACAQACRALYDLEDGTGRTLVKNKALLSLKDFNLKDRLGDLAEAGITSFKIEGRLKNISYVRNVVRSYSMAMDRMIQDRRMDRMGTCARRTSYGTVSGGFTPDLDKTFNRGYTSLFIDGKRGKWSTYDSAKGMGEEIGTVSSVNPEKTSFRITPGKKWSADSRGNDAGGKAPLELHNGDGLSFVARNSEVVGFRADVCHGLEVRCKPVAGLYQGARLFRNVDAAFEKEVENDTPLREIGVTLEICIHENGGIFTMTASATSEDGRKAVKDFPAGDRQAANRGRMESIFAGQLSKSSGHYRFRPVLHLEDAHAIPFMSAASLNSIRREMASELDKAPCIAKPLMNRTMLLHSQRKHGIMPVHDVTYKSNVSNRLAEKTYGALGAHSIEKAFEIEHKRDAELMRMKYCIRYELGMCPKEKAVSKGSQDREGPSVPGVSGGRLFLANNGRRFPLLFDCGACEMAVLSDKR</sequence>